<dbReference type="Pfam" id="PF13692">
    <property type="entry name" value="Glyco_trans_1_4"/>
    <property type="match status" value="1"/>
</dbReference>
<dbReference type="GO" id="GO:0016740">
    <property type="term" value="F:transferase activity"/>
    <property type="evidence" value="ECO:0007669"/>
    <property type="project" value="UniProtKB-KW"/>
</dbReference>
<keyword evidence="1" id="KW-0808">Transferase</keyword>
<accession>B4RCU7</accession>
<dbReference type="SUPFAM" id="SSF53756">
    <property type="entry name" value="UDP-Glycosyltransferase/glycogen phosphorylase"/>
    <property type="match status" value="1"/>
</dbReference>
<dbReference type="STRING" id="450851.PHZ_c1873"/>
<sequence>MVVRHVETLRDLGFEARLYVTNALPAGLSHQAPMIRGGFHNDDILVVPDDDVDILRQCEAARWRSVVFVQNPYALAAAGAGEVMRRMADQGRLTLLSVAPRQTATLRRLFPKAAIHDIRAFADERLFRPAPAKQRCIVSTPKKRPQERQAIEAFLRLMHPAWDWPWRDLQGASEIETAESLAQSEVFLSLNRLESVGLAPLEAMAAGCVVAGFTGIGGLSYATPDNGFWVPDEDCEAAADALAEACALVKEGGPALKRRREAGFETARAWSQAACKVELEAAWTQIAPETRVSEGSLD</sequence>
<dbReference type="EMBL" id="CP000747">
    <property type="protein sequence ID" value="ACG78284.1"/>
    <property type="molecule type" value="Genomic_DNA"/>
</dbReference>
<dbReference type="AlphaFoldDB" id="B4RCU7"/>
<proteinExistence type="predicted"/>
<name>B4RCU7_PHEZH</name>
<dbReference type="HOGENOM" id="CLU_952501_0_0_5"/>
<dbReference type="Gene3D" id="3.40.50.2000">
    <property type="entry name" value="Glycogen Phosphorylase B"/>
    <property type="match status" value="1"/>
</dbReference>
<dbReference type="eggNOG" id="COG0438">
    <property type="taxonomic scope" value="Bacteria"/>
</dbReference>
<organism evidence="1 2">
    <name type="scientific">Phenylobacterium zucineum (strain HLK1)</name>
    <dbReference type="NCBI Taxonomy" id="450851"/>
    <lineage>
        <taxon>Bacteria</taxon>
        <taxon>Pseudomonadati</taxon>
        <taxon>Pseudomonadota</taxon>
        <taxon>Alphaproteobacteria</taxon>
        <taxon>Caulobacterales</taxon>
        <taxon>Caulobacteraceae</taxon>
        <taxon>Phenylobacterium</taxon>
    </lineage>
</organism>
<dbReference type="KEGG" id="pzu:PHZ_c1873"/>
<evidence type="ECO:0000313" key="2">
    <source>
        <dbReference type="Proteomes" id="UP000001868"/>
    </source>
</evidence>
<reference evidence="1 2" key="1">
    <citation type="journal article" date="2008" name="BMC Genomics">
        <title>Complete genome of Phenylobacterium zucineum - a novel facultative intracellular bacterium isolated from human erythroleukemia cell line K562.</title>
        <authorList>
            <person name="Luo Y."/>
            <person name="Xu X."/>
            <person name="Ding Z."/>
            <person name="Liu Z."/>
            <person name="Zhang B."/>
            <person name="Yan Z."/>
            <person name="Sun J."/>
            <person name="Hu S."/>
            <person name="Hu X."/>
        </authorList>
    </citation>
    <scope>NUCLEOTIDE SEQUENCE [LARGE SCALE GENOMIC DNA]</scope>
    <source>
        <strain evidence="1 2">HLK1</strain>
    </source>
</reference>
<dbReference type="Proteomes" id="UP000001868">
    <property type="component" value="Chromosome"/>
</dbReference>
<gene>
    <name evidence="1" type="ordered locus">PHZ_c1873</name>
</gene>
<keyword evidence="2" id="KW-1185">Reference proteome</keyword>
<evidence type="ECO:0000313" key="1">
    <source>
        <dbReference type="EMBL" id="ACG78284.1"/>
    </source>
</evidence>
<protein>
    <submittedName>
        <fullName evidence="1">Glycosyl transferase, group 1 family protein</fullName>
    </submittedName>
</protein>